<reference evidence="6" key="1">
    <citation type="journal article" date="2015" name="Proc. Natl. Acad. Sci. U.S.A.">
        <title>Genome sequence of the Asian Tiger mosquito, Aedes albopictus, reveals insights into its biology, genetics, and evolution.</title>
        <authorList>
            <person name="Chen X.G."/>
            <person name="Jiang X."/>
            <person name="Gu J."/>
            <person name="Xu M."/>
            <person name="Wu Y."/>
            <person name="Deng Y."/>
            <person name="Zhang C."/>
            <person name="Bonizzoni M."/>
            <person name="Dermauw W."/>
            <person name="Vontas J."/>
            <person name="Armbruster P."/>
            <person name="Huang X."/>
            <person name="Yang Y."/>
            <person name="Zhang H."/>
            <person name="He W."/>
            <person name="Peng H."/>
            <person name="Liu Y."/>
            <person name="Wu K."/>
            <person name="Chen J."/>
            <person name="Lirakis M."/>
            <person name="Topalis P."/>
            <person name="Van Leeuwen T."/>
            <person name="Hall A.B."/>
            <person name="Jiang X."/>
            <person name="Thorpe C."/>
            <person name="Mueller R.L."/>
            <person name="Sun C."/>
            <person name="Waterhouse R.M."/>
            <person name="Yan G."/>
            <person name="Tu Z.J."/>
            <person name="Fang X."/>
            <person name="James A.A."/>
        </authorList>
    </citation>
    <scope>NUCLEOTIDE SEQUENCE [LARGE SCALE GENOMIC DNA]</scope>
    <source>
        <strain evidence="6">Foshan</strain>
    </source>
</reference>
<dbReference type="EnsemblMetazoa" id="AALFPA23_004448.R5451">
    <property type="protein sequence ID" value="AALFPA23_004448.P5451"/>
    <property type="gene ID" value="AALFPA23_004448"/>
</dbReference>
<dbReference type="SMART" id="SM00343">
    <property type="entry name" value="ZnF_C2HC"/>
    <property type="match status" value="2"/>
</dbReference>
<feature type="compositionally biased region" description="Basic and acidic residues" evidence="3">
    <location>
        <begin position="503"/>
        <end position="521"/>
    </location>
</feature>
<feature type="domain" description="CCHC-type" evidence="4">
    <location>
        <begin position="463"/>
        <end position="476"/>
    </location>
</feature>
<organism evidence="5 6">
    <name type="scientific">Aedes albopictus</name>
    <name type="common">Asian tiger mosquito</name>
    <name type="synonym">Stegomyia albopicta</name>
    <dbReference type="NCBI Taxonomy" id="7160"/>
    <lineage>
        <taxon>Eukaryota</taxon>
        <taxon>Metazoa</taxon>
        <taxon>Ecdysozoa</taxon>
        <taxon>Arthropoda</taxon>
        <taxon>Hexapoda</taxon>
        <taxon>Insecta</taxon>
        <taxon>Pterygota</taxon>
        <taxon>Neoptera</taxon>
        <taxon>Endopterygota</taxon>
        <taxon>Diptera</taxon>
        <taxon>Nematocera</taxon>
        <taxon>Culicoidea</taxon>
        <taxon>Culicidae</taxon>
        <taxon>Culicinae</taxon>
        <taxon>Aedini</taxon>
        <taxon>Aedes</taxon>
        <taxon>Stegomyia</taxon>
    </lineage>
</organism>
<dbReference type="PROSITE" id="PS50158">
    <property type="entry name" value="ZF_CCHC"/>
    <property type="match status" value="1"/>
</dbReference>
<feature type="compositionally biased region" description="Basic and acidic residues" evidence="3">
    <location>
        <begin position="481"/>
        <end position="496"/>
    </location>
</feature>
<dbReference type="InterPro" id="IPR001878">
    <property type="entry name" value="Znf_CCHC"/>
</dbReference>
<dbReference type="Gene3D" id="4.10.60.10">
    <property type="entry name" value="Zinc finger, CCHC-type"/>
    <property type="match status" value="1"/>
</dbReference>
<proteinExistence type="predicted"/>
<protein>
    <recommendedName>
        <fullName evidence="4">CCHC-type domain-containing protein</fullName>
    </recommendedName>
</protein>
<feature type="region of interest" description="Disordered" evidence="3">
    <location>
        <begin position="111"/>
        <end position="142"/>
    </location>
</feature>
<sequence length="521" mass="58893">MLNYDWEYDMAQSVDNLQPKKKKKTKAKLQEMARKLAAEKAKSAALAKRLKRSKKKNQDLVATRNRQLATDGWSTAGAGSFQVEDESDSASTINATEADGVQAISKNAEENQLAAEEGSSSTGGTLHLEGGNEFSSTRNGTDADRMRMNWRNMTDNSREGSRFLSSMNQLSVASINVPECKPADDGDIHRQTYELWKDLLIDSMNLAGIDDEHTMFTVFKVKAGIKLLEIFRNTKSQQDDPDVITRPFSNAMQRLKSYFGSGSDIMLMRRKLALMSQKVDETDLAYITRVGSMARLCGYDEGKEFEEIVATVAEHARHKEVRMTALKMLSKRGSFTDLVDKVREIESIRLNEEYVLRKRGRTDQASVAAVSIPFHRQSGFQDRYAPVQTQAATRNVSNRRQQRFMDRYQTRPHPYQRGMQKPREGWRAPRGVPYRSGEAMPKCWRCESFSHSADDCGAKDKVCNFCGKLGHIRRACQVRSMKTESQRSVKSRDESPKGVAAVEKFEDVPVDDEKVSELDES</sequence>
<dbReference type="RefSeq" id="XP_062710878.1">
    <property type="nucleotide sequence ID" value="XM_062854894.1"/>
</dbReference>
<keyword evidence="2" id="KW-0175">Coiled coil</keyword>
<dbReference type="SUPFAM" id="SSF57756">
    <property type="entry name" value="Retrovirus zinc finger-like domains"/>
    <property type="match status" value="1"/>
</dbReference>
<dbReference type="Proteomes" id="UP000069940">
    <property type="component" value="Unassembled WGS sequence"/>
</dbReference>
<keyword evidence="6" id="KW-1185">Reference proteome</keyword>
<keyword evidence="1" id="KW-0479">Metal-binding</keyword>
<evidence type="ECO:0000256" key="2">
    <source>
        <dbReference type="SAM" id="Coils"/>
    </source>
</evidence>
<dbReference type="GeneID" id="134291938"/>
<dbReference type="GeneID" id="134288961"/>
<evidence type="ECO:0000259" key="4">
    <source>
        <dbReference type="PROSITE" id="PS50158"/>
    </source>
</evidence>
<feature type="region of interest" description="Disordered" evidence="3">
    <location>
        <begin position="481"/>
        <end position="521"/>
    </location>
</feature>
<feature type="region of interest" description="Disordered" evidence="3">
    <location>
        <begin position="72"/>
        <end position="91"/>
    </location>
</feature>
<evidence type="ECO:0000256" key="1">
    <source>
        <dbReference type="PROSITE-ProRule" id="PRU00047"/>
    </source>
</evidence>
<dbReference type="EnsemblMetazoa" id="AALFPA23_003980.R4704">
    <property type="protein sequence ID" value="AALFPA23_003980.P4704"/>
    <property type="gene ID" value="AALFPA23_003980"/>
</dbReference>
<evidence type="ECO:0000313" key="5">
    <source>
        <dbReference type="EnsemblMetazoa" id="AALFPA23_003980.P4704"/>
    </source>
</evidence>
<name>A0ABM1XYE6_AEDAL</name>
<reference evidence="5" key="2">
    <citation type="submission" date="2025-05" db="UniProtKB">
        <authorList>
            <consortium name="EnsemblMetazoa"/>
        </authorList>
    </citation>
    <scope>IDENTIFICATION</scope>
    <source>
        <strain evidence="5">Foshan</strain>
    </source>
</reference>
<dbReference type="RefSeq" id="XP_062716390.1">
    <property type="nucleotide sequence ID" value="XM_062860406.1"/>
</dbReference>
<feature type="coiled-coil region" evidence="2">
    <location>
        <begin position="22"/>
        <end position="49"/>
    </location>
</feature>
<evidence type="ECO:0000313" key="6">
    <source>
        <dbReference type="Proteomes" id="UP000069940"/>
    </source>
</evidence>
<dbReference type="InterPro" id="IPR036875">
    <property type="entry name" value="Znf_CCHC_sf"/>
</dbReference>
<keyword evidence="1" id="KW-0863">Zinc-finger</keyword>
<keyword evidence="1" id="KW-0862">Zinc</keyword>
<evidence type="ECO:0000256" key="3">
    <source>
        <dbReference type="SAM" id="MobiDB-lite"/>
    </source>
</evidence>
<accession>A0ABM1XYE6</accession>